<evidence type="ECO:0000256" key="2">
    <source>
        <dbReference type="ARBA" id="ARBA00006906"/>
    </source>
</evidence>
<dbReference type="AlphaFoldDB" id="A0A0P9F6P5"/>
<evidence type="ECO:0000256" key="1">
    <source>
        <dbReference type="ARBA" id="ARBA00004761"/>
    </source>
</evidence>
<dbReference type="EMBL" id="LJCR01000625">
    <property type="protein sequence ID" value="KPV52201.1"/>
    <property type="molecule type" value="Genomic_DNA"/>
</dbReference>
<comment type="similarity">
    <text evidence="2">Belongs to the KHG/KDPG aldolase family.</text>
</comment>
<evidence type="ECO:0000256" key="3">
    <source>
        <dbReference type="ARBA" id="ARBA00011233"/>
    </source>
</evidence>
<dbReference type="Gene3D" id="3.20.20.70">
    <property type="entry name" value="Aldolase class I"/>
    <property type="match status" value="1"/>
</dbReference>
<keyword evidence="5" id="KW-0119">Carbohydrate metabolism</keyword>
<protein>
    <submittedName>
        <fullName evidence="6">2-dehydro-3-deoxyphosphogluconate aldolase</fullName>
    </submittedName>
</protein>
<dbReference type="InterPro" id="IPR000887">
    <property type="entry name" value="Aldlse_KDPG_KHG"/>
</dbReference>
<accession>A0A0P9F6P5</accession>
<dbReference type="CDD" id="cd00452">
    <property type="entry name" value="KDPG_aldolase"/>
    <property type="match status" value="1"/>
</dbReference>
<dbReference type="InterPro" id="IPR031338">
    <property type="entry name" value="KDPG/KHG_AS_2"/>
</dbReference>
<dbReference type="InterPro" id="IPR013785">
    <property type="entry name" value="Aldolase_TIM"/>
</dbReference>
<evidence type="ECO:0000313" key="6">
    <source>
        <dbReference type="EMBL" id="KPV52201.1"/>
    </source>
</evidence>
<dbReference type="GO" id="GO:0016829">
    <property type="term" value="F:lyase activity"/>
    <property type="evidence" value="ECO:0007669"/>
    <property type="project" value="UniProtKB-KW"/>
</dbReference>
<evidence type="ECO:0000256" key="5">
    <source>
        <dbReference type="ARBA" id="ARBA00023277"/>
    </source>
</evidence>
<dbReference type="Proteomes" id="UP000050509">
    <property type="component" value="Unassembled WGS sequence"/>
</dbReference>
<dbReference type="PANTHER" id="PTHR30246:SF1">
    <property type="entry name" value="2-DEHYDRO-3-DEOXY-6-PHOSPHOGALACTONATE ALDOLASE-RELATED"/>
    <property type="match status" value="1"/>
</dbReference>
<sequence>MNPIDQILESKIVAIVRLDTYDRAIDVAQALVAGGINVLEFTLTGRGAIEAISAVRGALGDAACVGVGTVLQQEEAAAAIDAGAQFVVTPALRKPVIAACVNRNILALSGGFTPTELLEAHEAGAALVKLFPARQGGPNYLKDVLAPLPFLKIVPTGGVSTANARDFLAAGAVALGIGGNLIAKPVVAAGAFDQITAAAREYVAAVQG</sequence>
<proteinExistence type="inferred from homology"/>
<comment type="caution">
    <text evidence="6">The sequence shown here is derived from an EMBL/GenBank/DDBJ whole genome shotgun (WGS) entry which is preliminary data.</text>
</comment>
<dbReference type="Pfam" id="PF01081">
    <property type="entry name" value="Aldolase"/>
    <property type="match status" value="1"/>
</dbReference>
<organism evidence="6 7">
    <name type="scientific">Kouleothrix aurantiaca</name>
    <dbReference type="NCBI Taxonomy" id="186479"/>
    <lineage>
        <taxon>Bacteria</taxon>
        <taxon>Bacillati</taxon>
        <taxon>Chloroflexota</taxon>
        <taxon>Chloroflexia</taxon>
        <taxon>Chloroflexales</taxon>
        <taxon>Roseiflexineae</taxon>
        <taxon>Roseiflexaceae</taxon>
        <taxon>Kouleothrix</taxon>
    </lineage>
</organism>
<evidence type="ECO:0000313" key="7">
    <source>
        <dbReference type="Proteomes" id="UP000050509"/>
    </source>
</evidence>
<dbReference type="NCBIfam" id="TIGR01182">
    <property type="entry name" value="eda"/>
    <property type="match status" value="1"/>
</dbReference>
<dbReference type="PROSITE" id="PS00160">
    <property type="entry name" value="ALDOLASE_KDPG_KHG_2"/>
    <property type="match status" value="1"/>
</dbReference>
<reference evidence="6 7" key="1">
    <citation type="submission" date="2015-09" db="EMBL/GenBank/DDBJ databases">
        <title>Draft genome sequence of Kouleothrix aurantiaca JCM 19913.</title>
        <authorList>
            <person name="Hemp J."/>
        </authorList>
    </citation>
    <scope>NUCLEOTIDE SEQUENCE [LARGE SCALE GENOMIC DNA]</scope>
    <source>
        <strain evidence="6 7">COM-B</strain>
    </source>
</reference>
<evidence type="ECO:0000256" key="4">
    <source>
        <dbReference type="ARBA" id="ARBA00023239"/>
    </source>
</evidence>
<keyword evidence="7" id="KW-1185">Reference proteome</keyword>
<comment type="pathway">
    <text evidence="1">Carbohydrate acid metabolism.</text>
</comment>
<keyword evidence="4" id="KW-0456">Lyase</keyword>
<dbReference type="PANTHER" id="PTHR30246">
    <property type="entry name" value="2-KETO-3-DEOXY-6-PHOSPHOGLUCONATE ALDOLASE"/>
    <property type="match status" value="1"/>
</dbReference>
<comment type="subunit">
    <text evidence="3">Homotrimer.</text>
</comment>
<dbReference type="SUPFAM" id="SSF51569">
    <property type="entry name" value="Aldolase"/>
    <property type="match status" value="1"/>
</dbReference>
<name>A0A0P9F6P5_9CHLR</name>
<gene>
    <name evidence="6" type="ORF">SE17_16890</name>
</gene>